<dbReference type="STRING" id="37916.MCHLDSM_03767"/>
<evidence type="ECO:0000313" key="3">
    <source>
        <dbReference type="Proteomes" id="UP000036513"/>
    </source>
</evidence>
<feature type="domain" description="DUF305" evidence="1">
    <location>
        <begin position="1"/>
        <end position="140"/>
    </location>
</feature>
<dbReference type="PANTHER" id="PTHR36933:SF1">
    <property type="entry name" value="SLL0788 PROTEIN"/>
    <property type="match status" value="1"/>
</dbReference>
<organism evidence="2 3">
    <name type="scientific">Mycolicibacterium chlorophenolicum</name>
    <dbReference type="NCBI Taxonomy" id="37916"/>
    <lineage>
        <taxon>Bacteria</taxon>
        <taxon>Bacillati</taxon>
        <taxon>Actinomycetota</taxon>
        <taxon>Actinomycetes</taxon>
        <taxon>Mycobacteriales</taxon>
        <taxon>Mycobacteriaceae</taxon>
        <taxon>Mycolicibacterium</taxon>
    </lineage>
</organism>
<comment type="caution">
    <text evidence="2">The sequence shown here is derived from an EMBL/GenBank/DDBJ whole genome shotgun (WGS) entry which is preliminary data.</text>
</comment>
<evidence type="ECO:0000313" key="2">
    <source>
        <dbReference type="EMBL" id="KMO74328.1"/>
    </source>
</evidence>
<evidence type="ECO:0000259" key="1">
    <source>
        <dbReference type="Pfam" id="PF03713"/>
    </source>
</evidence>
<dbReference type="PATRIC" id="fig|37916.4.peg.3711"/>
<dbReference type="Pfam" id="PF03713">
    <property type="entry name" value="DUF305"/>
    <property type="match status" value="1"/>
</dbReference>
<sequence length="143" mass="15262">MSDMLLAKQGIDPRVVSLANQIKAAQEPEIQQLQGWLADWDAAPTTTSTSSGGGMPDMPGHDMGSMGGGMMSEQDMAALRNAQGIEASRLFLTQMIEHHKGAIAMAQTELNSGQFSPAVELARSIVSSQQKEIDTMQQMLGSL</sequence>
<dbReference type="SMR" id="A0A0J6VXX6"/>
<accession>A0A0J6VXX6</accession>
<dbReference type="EMBL" id="JYNL01000035">
    <property type="protein sequence ID" value="KMO74328.1"/>
    <property type="molecule type" value="Genomic_DNA"/>
</dbReference>
<dbReference type="InterPro" id="IPR012347">
    <property type="entry name" value="Ferritin-like"/>
</dbReference>
<dbReference type="Gene3D" id="1.20.1260.10">
    <property type="match status" value="1"/>
</dbReference>
<gene>
    <name evidence="2" type="ORF">MCHLDSM_03767</name>
</gene>
<dbReference type="PANTHER" id="PTHR36933">
    <property type="entry name" value="SLL0788 PROTEIN"/>
    <property type="match status" value="1"/>
</dbReference>
<keyword evidence="3" id="KW-1185">Reference proteome</keyword>
<dbReference type="AlphaFoldDB" id="A0A0J6VXX6"/>
<reference evidence="2 3" key="1">
    <citation type="journal article" date="2015" name="Genome Biol. Evol.">
        <title>Characterization of Three Mycobacterium spp. with Potential Use in Bioremediation by Genome Sequencing and Comparative Genomics.</title>
        <authorList>
            <person name="Das S."/>
            <person name="Pettersson B.M."/>
            <person name="Behra P.R."/>
            <person name="Ramesh M."/>
            <person name="Dasgupta S."/>
            <person name="Bhattacharya A."/>
            <person name="Kirsebom L.A."/>
        </authorList>
    </citation>
    <scope>NUCLEOTIDE SEQUENCE [LARGE SCALE GENOMIC DNA]</scope>
    <source>
        <strain evidence="2 3">DSM 43826</strain>
    </source>
</reference>
<protein>
    <recommendedName>
        <fullName evidence="1">DUF305 domain-containing protein</fullName>
    </recommendedName>
</protein>
<proteinExistence type="predicted"/>
<dbReference type="Proteomes" id="UP000036513">
    <property type="component" value="Unassembled WGS sequence"/>
</dbReference>
<name>A0A0J6VXX6_9MYCO</name>
<dbReference type="InterPro" id="IPR005183">
    <property type="entry name" value="DUF305_CopM-like"/>
</dbReference>